<feature type="transmembrane region" description="Helical" evidence="6">
    <location>
        <begin position="148"/>
        <end position="173"/>
    </location>
</feature>
<evidence type="ECO:0000256" key="6">
    <source>
        <dbReference type="SAM" id="Phobius"/>
    </source>
</evidence>
<keyword evidence="5 6" id="KW-0472">Membrane</keyword>
<protein>
    <submittedName>
        <fullName evidence="8">MFS-type efflux pump</fullName>
    </submittedName>
</protein>
<proteinExistence type="predicted"/>
<dbReference type="Gene3D" id="1.20.1250.20">
    <property type="entry name" value="MFS general substrate transporter like domains"/>
    <property type="match status" value="2"/>
</dbReference>
<evidence type="ECO:0000256" key="4">
    <source>
        <dbReference type="ARBA" id="ARBA00022989"/>
    </source>
</evidence>
<feature type="transmembrane region" description="Helical" evidence="6">
    <location>
        <begin position="403"/>
        <end position="427"/>
    </location>
</feature>
<sequence length="440" mass="46312">MSEQTSPLTYVDSKTHPGRWYAVGCLIVFYAVSMLDRFILSAVAQPVSQSLGLSNTQMGLLLGAGFAVLYSVAGIPVAYLIDKGNRTRVIVAGVLLWSLMTAASAFTVDFTTLIICRAGVAIGEAVLTPAAMSLIGDMFSRRERALPTSFYMATGNVMATGAFLIGGAVYQYAGSQALLPGMEPWRFTLLAVSLPGLVMMLIFALTVREPARVESTTPEQAGASVAALLPFLSGNKAMFIPFFIATGLISSLTLGVVSWAPTLLVRLHDLTAANASFVFGSVGLPASVCGTLALPWLANRLQKAGRPDGIILVLLLCAVIPVPALIAGLLAGSYWLLVVALGACMMFLPSISVMTCLGMQMISPSRLRARTVAVNLLVINLFGYTLGPFLSGFLADRVFSGPGAIAMALATMAAVIGPCVVIGFVLARTEFGRVMSQQHD</sequence>
<feature type="transmembrane region" description="Helical" evidence="6">
    <location>
        <begin position="309"/>
        <end position="328"/>
    </location>
</feature>
<keyword evidence="2" id="KW-0813">Transport</keyword>
<dbReference type="PANTHER" id="PTHR23505:SF79">
    <property type="entry name" value="PROTEIN SPINSTER"/>
    <property type="match status" value="1"/>
</dbReference>
<feature type="transmembrane region" description="Helical" evidence="6">
    <location>
        <begin position="334"/>
        <end position="359"/>
    </location>
</feature>
<dbReference type="InterPro" id="IPR011701">
    <property type="entry name" value="MFS"/>
</dbReference>
<dbReference type="Proteomes" id="UP000263595">
    <property type="component" value="Unassembled WGS sequence"/>
</dbReference>
<feature type="domain" description="Major facilitator superfamily (MFS) profile" evidence="7">
    <location>
        <begin position="22"/>
        <end position="429"/>
    </location>
</feature>
<organism evidence="8 9">
    <name type="scientific">Pseudomonas reidholzensis</name>
    <dbReference type="NCBI Taxonomy" id="1785162"/>
    <lineage>
        <taxon>Bacteria</taxon>
        <taxon>Pseudomonadati</taxon>
        <taxon>Pseudomonadota</taxon>
        <taxon>Gammaproteobacteria</taxon>
        <taxon>Pseudomonadales</taxon>
        <taxon>Pseudomonadaceae</taxon>
        <taxon>Pseudomonas</taxon>
    </lineage>
</organism>
<dbReference type="InterPro" id="IPR036259">
    <property type="entry name" value="MFS_trans_sf"/>
</dbReference>
<dbReference type="SUPFAM" id="SSF103473">
    <property type="entry name" value="MFS general substrate transporter"/>
    <property type="match status" value="1"/>
</dbReference>
<dbReference type="AlphaFoldDB" id="A0A383RTK4"/>
<accession>A0A383RTK4</accession>
<evidence type="ECO:0000256" key="1">
    <source>
        <dbReference type="ARBA" id="ARBA00004141"/>
    </source>
</evidence>
<gene>
    <name evidence="8" type="ORF">CCOS865_02471</name>
</gene>
<dbReference type="InterPro" id="IPR020846">
    <property type="entry name" value="MFS_dom"/>
</dbReference>
<dbReference type="GO" id="GO:0022857">
    <property type="term" value="F:transmembrane transporter activity"/>
    <property type="evidence" value="ECO:0007669"/>
    <property type="project" value="InterPro"/>
</dbReference>
<evidence type="ECO:0000256" key="5">
    <source>
        <dbReference type="ARBA" id="ARBA00023136"/>
    </source>
</evidence>
<evidence type="ECO:0000256" key="3">
    <source>
        <dbReference type="ARBA" id="ARBA00022692"/>
    </source>
</evidence>
<feature type="transmembrane region" description="Helical" evidence="6">
    <location>
        <begin position="371"/>
        <end position="391"/>
    </location>
</feature>
<feature type="transmembrane region" description="Helical" evidence="6">
    <location>
        <begin position="20"/>
        <end position="40"/>
    </location>
</feature>
<feature type="transmembrane region" description="Helical" evidence="6">
    <location>
        <begin position="185"/>
        <end position="207"/>
    </location>
</feature>
<feature type="transmembrane region" description="Helical" evidence="6">
    <location>
        <begin position="239"/>
        <end position="260"/>
    </location>
</feature>
<feature type="transmembrane region" description="Helical" evidence="6">
    <location>
        <begin position="272"/>
        <end position="297"/>
    </location>
</feature>
<evidence type="ECO:0000313" key="9">
    <source>
        <dbReference type="Proteomes" id="UP000263595"/>
    </source>
</evidence>
<dbReference type="Pfam" id="PF07690">
    <property type="entry name" value="MFS_1"/>
    <property type="match status" value="1"/>
</dbReference>
<name>A0A383RTK4_9PSED</name>
<dbReference type="PROSITE" id="PS50850">
    <property type="entry name" value="MFS"/>
    <property type="match status" value="1"/>
</dbReference>
<dbReference type="GO" id="GO:0016020">
    <property type="term" value="C:membrane"/>
    <property type="evidence" value="ECO:0007669"/>
    <property type="project" value="UniProtKB-SubCell"/>
</dbReference>
<keyword evidence="4 6" id="KW-1133">Transmembrane helix</keyword>
<comment type="subcellular location">
    <subcellularLocation>
        <location evidence="1">Membrane</location>
        <topology evidence="1">Multi-pass membrane protein</topology>
    </subcellularLocation>
</comment>
<evidence type="ECO:0000259" key="7">
    <source>
        <dbReference type="PROSITE" id="PS50850"/>
    </source>
</evidence>
<evidence type="ECO:0000256" key="2">
    <source>
        <dbReference type="ARBA" id="ARBA00022448"/>
    </source>
</evidence>
<evidence type="ECO:0000313" key="8">
    <source>
        <dbReference type="EMBL" id="SYX90205.1"/>
    </source>
</evidence>
<dbReference type="OrthoDB" id="6057322at2"/>
<dbReference type="PANTHER" id="PTHR23505">
    <property type="entry name" value="SPINSTER"/>
    <property type="match status" value="1"/>
</dbReference>
<feature type="transmembrane region" description="Helical" evidence="6">
    <location>
        <begin position="88"/>
        <end position="106"/>
    </location>
</feature>
<dbReference type="InterPro" id="IPR044770">
    <property type="entry name" value="MFS_spinster-like"/>
</dbReference>
<reference evidence="9" key="1">
    <citation type="submission" date="2018-08" db="EMBL/GenBank/DDBJ databases">
        <authorList>
            <person name="Blom J."/>
        </authorList>
    </citation>
    <scope>NUCLEOTIDE SEQUENCE [LARGE SCALE GENOMIC DNA]</scope>
    <source>
        <strain evidence="9">CCOS 865</strain>
    </source>
</reference>
<keyword evidence="9" id="KW-1185">Reference proteome</keyword>
<dbReference type="RefSeq" id="WP_119141219.1">
    <property type="nucleotide sequence ID" value="NZ_CBCSFL010000017.1"/>
</dbReference>
<dbReference type="EMBL" id="UNOZ01000017">
    <property type="protein sequence ID" value="SYX90205.1"/>
    <property type="molecule type" value="Genomic_DNA"/>
</dbReference>
<feature type="transmembrane region" description="Helical" evidence="6">
    <location>
        <begin position="60"/>
        <end position="81"/>
    </location>
</feature>
<feature type="transmembrane region" description="Helical" evidence="6">
    <location>
        <begin position="112"/>
        <end position="136"/>
    </location>
</feature>
<keyword evidence="3 6" id="KW-0812">Transmembrane</keyword>